<dbReference type="Proteomes" id="UP000694546">
    <property type="component" value="Chromosome 7"/>
</dbReference>
<organism evidence="1 2">
    <name type="scientific">Gadus morhua</name>
    <name type="common">Atlantic cod</name>
    <dbReference type="NCBI Taxonomy" id="8049"/>
    <lineage>
        <taxon>Eukaryota</taxon>
        <taxon>Metazoa</taxon>
        <taxon>Chordata</taxon>
        <taxon>Craniata</taxon>
        <taxon>Vertebrata</taxon>
        <taxon>Euteleostomi</taxon>
        <taxon>Actinopterygii</taxon>
        <taxon>Neopterygii</taxon>
        <taxon>Teleostei</taxon>
        <taxon>Neoteleostei</taxon>
        <taxon>Acanthomorphata</taxon>
        <taxon>Zeiogadaria</taxon>
        <taxon>Gadariae</taxon>
        <taxon>Gadiformes</taxon>
        <taxon>Gadoidei</taxon>
        <taxon>Gadidae</taxon>
        <taxon>Gadus</taxon>
    </lineage>
</organism>
<proteinExistence type="predicted"/>
<dbReference type="GeneTree" id="ENSGT00980000199127"/>
<dbReference type="Ensembl" id="ENSGMOT00000013588.2">
    <property type="protein sequence ID" value="ENSGMOP00000013237.2"/>
    <property type="gene ID" value="ENSGMOG00000012369.2"/>
</dbReference>
<sequence>MFLLLWRPAGKALTGDLHHTVLGLHHQLLGGEVIDVQAHLPAVRRLLDLRHARAHLPRHAHVGAHHGAHELRPHVARPVAGGGEGGHLLAQGGHAKGLVEDAAALVVLAEGVPAGGPQQGEWNASLRHGCCWWF</sequence>
<dbReference type="AlphaFoldDB" id="A0A8C4ZEL3"/>
<keyword evidence="2" id="KW-1185">Reference proteome</keyword>
<accession>A0A8C4ZEL3</accession>
<evidence type="ECO:0000313" key="2">
    <source>
        <dbReference type="Proteomes" id="UP000694546"/>
    </source>
</evidence>
<evidence type="ECO:0000313" key="1">
    <source>
        <dbReference type="Ensembl" id="ENSGMOP00000013237.2"/>
    </source>
</evidence>
<dbReference type="OMA" id="HHDVRAH"/>
<reference evidence="1" key="2">
    <citation type="submission" date="2025-09" db="UniProtKB">
        <authorList>
            <consortium name="Ensembl"/>
        </authorList>
    </citation>
    <scope>IDENTIFICATION</scope>
</reference>
<name>A0A8C4ZEL3_GADMO</name>
<reference evidence="1" key="1">
    <citation type="submission" date="2025-08" db="UniProtKB">
        <authorList>
            <consortium name="Ensembl"/>
        </authorList>
    </citation>
    <scope>IDENTIFICATION</scope>
</reference>
<protein>
    <submittedName>
        <fullName evidence="1">Uncharacterized protein</fullName>
    </submittedName>
</protein>